<organism evidence="1 2">
    <name type="scientific">Dreissena polymorpha</name>
    <name type="common">Zebra mussel</name>
    <name type="synonym">Mytilus polymorpha</name>
    <dbReference type="NCBI Taxonomy" id="45954"/>
    <lineage>
        <taxon>Eukaryota</taxon>
        <taxon>Metazoa</taxon>
        <taxon>Spiralia</taxon>
        <taxon>Lophotrochozoa</taxon>
        <taxon>Mollusca</taxon>
        <taxon>Bivalvia</taxon>
        <taxon>Autobranchia</taxon>
        <taxon>Heteroconchia</taxon>
        <taxon>Euheterodonta</taxon>
        <taxon>Imparidentia</taxon>
        <taxon>Neoheterodontei</taxon>
        <taxon>Myida</taxon>
        <taxon>Dreissenoidea</taxon>
        <taxon>Dreissenidae</taxon>
        <taxon>Dreissena</taxon>
    </lineage>
</organism>
<evidence type="ECO:0000313" key="2">
    <source>
        <dbReference type="Proteomes" id="UP000828390"/>
    </source>
</evidence>
<name>A0A9D4FLB3_DREPO</name>
<dbReference type="Proteomes" id="UP000828390">
    <property type="component" value="Unassembled WGS sequence"/>
</dbReference>
<sequence>MKIDTPSGGHVFQQTGTSFELRRYIIRPNARTKFYEDWTINMTSIVKTVPPPGGHVFERSGTIFKLTLDIIQTNGMTNVHDDWTKHLFFLFDIASFFELDQDLIRKNLWTKVLTTQHVDDRLRTTHDEENVIPKAHLSTN</sequence>
<keyword evidence="2" id="KW-1185">Reference proteome</keyword>
<proteinExistence type="predicted"/>
<dbReference type="EMBL" id="JAIWYP010000007">
    <property type="protein sequence ID" value="KAH3798570.1"/>
    <property type="molecule type" value="Genomic_DNA"/>
</dbReference>
<accession>A0A9D4FLB3</accession>
<reference evidence="1" key="2">
    <citation type="submission" date="2020-11" db="EMBL/GenBank/DDBJ databases">
        <authorList>
            <person name="McCartney M.A."/>
            <person name="Auch B."/>
            <person name="Kono T."/>
            <person name="Mallez S."/>
            <person name="Becker A."/>
            <person name="Gohl D.M."/>
            <person name="Silverstein K.A.T."/>
            <person name="Koren S."/>
            <person name="Bechman K.B."/>
            <person name="Herman A."/>
            <person name="Abrahante J.E."/>
            <person name="Garbe J."/>
        </authorList>
    </citation>
    <scope>NUCLEOTIDE SEQUENCE</scope>
    <source>
        <strain evidence="1">Duluth1</strain>
        <tissue evidence="1">Whole animal</tissue>
    </source>
</reference>
<dbReference type="AlphaFoldDB" id="A0A9D4FLB3"/>
<protein>
    <submittedName>
        <fullName evidence="1">Uncharacterized protein</fullName>
    </submittedName>
</protein>
<reference evidence="1" key="1">
    <citation type="journal article" date="2019" name="bioRxiv">
        <title>The Genome of the Zebra Mussel, Dreissena polymorpha: A Resource for Invasive Species Research.</title>
        <authorList>
            <person name="McCartney M.A."/>
            <person name="Auch B."/>
            <person name="Kono T."/>
            <person name="Mallez S."/>
            <person name="Zhang Y."/>
            <person name="Obille A."/>
            <person name="Becker A."/>
            <person name="Abrahante J.E."/>
            <person name="Garbe J."/>
            <person name="Badalamenti J.P."/>
            <person name="Herman A."/>
            <person name="Mangelson H."/>
            <person name="Liachko I."/>
            <person name="Sullivan S."/>
            <person name="Sone E.D."/>
            <person name="Koren S."/>
            <person name="Silverstein K.A.T."/>
            <person name="Beckman K.B."/>
            <person name="Gohl D.M."/>
        </authorList>
    </citation>
    <scope>NUCLEOTIDE SEQUENCE</scope>
    <source>
        <strain evidence="1">Duluth1</strain>
        <tissue evidence="1">Whole animal</tissue>
    </source>
</reference>
<evidence type="ECO:0000313" key="1">
    <source>
        <dbReference type="EMBL" id="KAH3798570.1"/>
    </source>
</evidence>
<comment type="caution">
    <text evidence="1">The sequence shown here is derived from an EMBL/GenBank/DDBJ whole genome shotgun (WGS) entry which is preliminary data.</text>
</comment>
<gene>
    <name evidence="1" type="ORF">DPMN_152170</name>
</gene>